<evidence type="ECO:0000313" key="1">
    <source>
        <dbReference type="EMBL" id="KKM13743.1"/>
    </source>
</evidence>
<protein>
    <submittedName>
        <fullName evidence="1">Uncharacterized protein</fullName>
    </submittedName>
</protein>
<dbReference type="AlphaFoldDB" id="A0A0F9JV34"/>
<gene>
    <name evidence="1" type="ORF">LCGC14_1713170</name>
</gene>
<comment type="caution">
    <text evidence="1">The sequence shown here is derived from an EMBL/GenBank/DDBJ whole genome shotgun (WGS) entry which is preliminary data.</text>
</comment>
<name>A0A0F9JV34_9ZZZZ</name>
<dbReference type="EMBL" id="LAZR01015310">
    <property type="protein sequence ID" value="KKM13743.1"/>
    <property type="molecule type" value="Genomic_DNA"/>
</dbReference>
<organism evidence="1">
    <name type="scientific">marine sediment metagenome</name>
    <dbReference type="NCBI Taxonomy" id="412755"/>
    <lineage>
        <taxon>unclassified sequences</taxon>
        <taxon>metagenomes</taxon>
        <taxon>ecological metagenomes</taxon>
    </lineage>
</organism>
<reference evidence="1" key="1">
    <citation type="journal article" date="2015" name="Nature">
        <title>Complex archaea that bridge the gap between prokaryotes and eukaryotes.</title>
        <authorList>
            <person name="Spang A."/>
            <person name="Saw J.H."/>
            <person name="Jorgensen S.L."/>
            <person name="Zaremba-Niedzwiedzka K."/>
            <person name="Martijn J."/>
            <person name="Lind A.E."/>
            <person name="van Eijk R."/>
            <person name="Schleper C."/>
            <person name="Guy L."/>
            <person name="Ettema T.J."/>
        </authorList>
    </citation>
    <scope>NUCLEOTIDE SEQUENCE</scope>
</reference>
<proteinExistence type="predicted"/>
<accession>A0A0F9JV34</accession>
<sequence length="93" mass="10780">MLEKTRFQYFTTNEQAKLEFTELKFEGIFPKTATLIGIIDDLLKGGYTVVVEVDKGTIICDQKIDDWEIGFLPIFVYSPEILRAEFKKENQPN</sequence>